<evidence type="ECO:0000313" key="4">
    <source>
        <dbReference type="Proteomes" id="UP000247078"/>
    </source>
</evidence>
<protein>
    <submittedName>
        <fullName evidence="2">Acetyltransferase (GNAT) family protein</fullName>
    </submittedName>
</protein>
<evidence type="ECO:0000259" key="1">
    <source>
        <dbReference type="Pfam" id="PF13480"/>
    </source>
</evidence>
<reference evidence="2 4" key="1">
    <citation type="submission" date="2018-05" db="EMBL/GenBank/DDBJ databases">
        <title>Freshwater and sediment microbial communities from various areas in North America, analyzing microbe dynamics in response to fracking.</title>
        <authorList>
            <person name="Lamendella R."/>
        </authorList>
    </citation>
    <scope>NUCLEOTIDE SEQUENCE [LARGE SCALE GENOMIC DNA]</scope>
    <source>
        <strain evidence="2 4">DB-3</strain>
        <strain evidence="3 5">NG-13</strain>
    </source>
</reference>
<evidence type="ECO:0000313" key="3">
    <source>
        <dbReference type="EMBL" id="RAI98875.1"/>
    </source>
</evidence>
<organism evidence="2 4">
    <name type="scientific">Paenibacillus pabuli</name>
    <dbReference type="NCBI Taxonomy" id="1472"/>
    <lineage>
        <taxon>Bacteria</taxon>
        <taxon>Bacillati</taxon>
        <taxon>Bacillota</taxon>
        <taxon>Bacilli</taxon>
        <taxon>Bacillales</taxon>
        <taxon>Paenibacillaceae</taxon>
        <taxon>Paenibacillus</taxon>
    </lineage>
</organism>
<dbReference type="RefSeq" id="WP_110000856.1">
    <property type="nucleotide sequence ID" value="NZ_QGTZ01000009.1"/>
</dbReference>
<accession>A0A855XRI5</accession>
<evidence type="ECO:0000313" key="2">
    <source>
        <dbReference type="EMBL" id="PWW37447.1"/>
    </source>
</evidence>
<dbReference type="Proteomes" id="UP000247078">
    <property type="component" value="Unassembled WGS sequence"/>
</dbReference>
<dbReference type="SUPFAM" id="SSF55729">
    <property type="entry name" value="Acyl-CoA N-acyltransferases (Nat)"/>
    <property type="match status" value="1"/>
</dbReference>
<dbReference type="OrthoDB" id="9785911at2"/>
<dbReference type="InterPro" id="IPR016181">
    <property type="entry name" value="Acyl_CoA_acyltransferase"/>
</dbReference>
<comment type="caution">
    <text evidence="2">The sequence shown here is derived from an EMBL/GenBank/DDBJ whole genome shotgun (WGS) entry which is preliminary data.</text>
</comment>
<name>A0A855XRI5_9BACL</name>
<dbReference type="PANTHER" id="PTHR36174">
    <property type="entry name" value="LIPID II:GLYCINE GLYCYLTRANSFERASE"/>
    <property type="match status" value="1"/>
</dbReference>
<dbReference type="GO" id="GO:0016740">
    <property type="term" value="F:transferase activity"/>
    <property type="evidence" value="ECO:0007669"/>
    <property type="project" value="UniProtKB-KW"/>
</dbReference>
<dbReference type="InterPro" id="IPR038740">
    <property type="entry name" value="BioF2-like_GNAT_dom"/>
</dbReference>
<gene>
    <name evidence="3" type="ORF">DET54_10312</name>
    <name evidence="2" type="ORF">DET56_109334</name>
</gene>
<dbReference type="EMBL" id="QGTZ01000009">
    <property type="protein sequence ID" value="PWW37447.1"/>
    <property type="molecule type" value="Genomic_DNA"/>
</dbReference>
<sequence length="331" mass="38667">MIVPLHEAIKIYNKIPEERRSFYYHPSYIMIDAIYKKDLEPLFFARERNGNIFYHAVHLGHVLGTSYTDIQSSYGYGGPICIGQENFINDCVKEYKKWCRDNAVLVEFVRFHPLLNNEDYYYGHVSENRRVVYVDIGDQDVFHQFSTRVRTAIRKAEKNNVSVNFVKSNKNINCFIDMYNVLMNKKNAGENYFFNEEYFAQLLEQDNVYLGSAENAEGKVIGASVFFVSGQIAEYHLSGSNEEGRLKNVTNLLIYEFIKHIQNKNIKFLYLGGGTDRTSENALLFFKKGFSKNETLFKIGSFVHDEVAYENLKADFVREQPEKENFILFYR</sequence>
<dbReference type="EMBL" id="QLLI01000003">
    <property type="protein sequence ID" value="RAI98875.1"/>
    <property type="molecule type" value="Genomic_DNA"/>
</dbReference>
<dbReference type="Proteomes" id="UP000248827">
    <property type="component" value="Unassembled WGS sequence"/>
</dbReference>
<keyword evidence="2" id="KW-0808">Transferase</keyword>
<dbReference type="PANTHER" id="PTHR36174:SF1">
    <property type="entry name" value="LIPID II:GLYCINE GLYCYLTRANSFERASE"/>
    <property type="match status" value="1"/>
</dbReference>
<evidence type="ECO:0000313" key="5">
    <source>
        <dbReference type="Proteomes" id="UP000248827"/>
    </source>
</evidence>
<feature type="domain" description="BioF2-like acetyltransferase" evidence="1">
    <location>
        <begin position="146"/>
        <end position="276"/>
    </location>
</feature>
<dbReference type="InterPro" id="IPR050644">
    <property type="entry name" value="PG_Glycine_Bridge_Synth"/>
</dbReference>
<keyword evidence="5" id="KW-1185">Reference proteome</keyword>
<dbReference type="Pfam" id="PF13480">
    <property type="entry name" value="Acetyltransf_6"/>
    <property type="match status" value="1"/>
</dbReference>
<dbReference type="AlphaFoldDB" id="A0A855XRI5"/>
<proteinExistence type="predicted"/>
<dbReference type="Gene3D" id="3.40.630.30">
    <property type="match status" value="1"/>
</dbReference>